<dbReference type="Pfam" id="PF08700">
    <property type="entry name" value="VPS51_Exo84_N"/>
    <property type="match status" value="1"/>
</dbReference>
<keyword evidence="5" id="KW-0653">Protein transport</keyword>
<comment type="subcellular location">
    <subcellularLocation>
        <location evidence="1">Golgi apparatus membrane</location>
        <topology evidence="1">Peripheral membrane protein</topology>
    </subcellularLocation>
</comment>
<dbReference type="Proteomes" id="UP000076532">
    <property type="component" value="Unassembled WGS sequence"/>
</dbReference>
<dbReference type="OrthoDB" id="46189at2759"/>
<dbReference type="EMBL" id="KV417521">
    <property type="protein sequence ID" value="KZP25394.1"/>
    <property type="molecule type" value="Genomic_DNA"/>
</dbReference>
<dbReference type="AlphaFoldDB" id="A0A166NUG8"/>
<dbReference type="STRING" id="436010.A0A166NUG8"/>
<dbReference type="GO" id="GO:0000139">
    <property type="term" value="C:Golgi membrane"/>
    <property type="evidence" value="ECO:0007669"/>
    <property type="project" value="UniProtKB-SubCell"/>
</dbReference>
<evidence type="ECO:0000256" key="3">
    <source>
        <dbReference type="ARBA" id="ARBA00020978"/>
    </source>
</evidence>
<sequence length="899" mass="100085">MARRPSTASTSSHVSLNARVEPGYFDAPLSNINARAHLPSLRTSSSTLAKYQDDDRRVNPDDLFTQRTVAEVKAFQQQLRNDADAKQEELRLMVGERYRDLLQASTSIISIAQSSKRVIEALEETKDTIISQEGPPLPKRASLVSKEDGHLQTLQLLSAHIKLLLDAPEHLWRLIERKKYFQAAWLFLLARVAHRALVRDDDQDEEDWGNQGIDVMEQFPLVQRQWDAVSHFRTQIIHKATLSLRSYTASSEDTCAILITLHLLDSRPLAETLSVLLTQRTKTLHTLLSKSRQMPDTIAVGGARNDVISPKRRIREVKRSTEMALDAISRTITASRDIFAVNPISDHSLITSLLLYMQSEEPEHVNATSILPRELLLTTQTLLTALPSSTHLLHLPANLRSYKPYVDLSSSSSSVPPNRIVLQLNEWLRQASMKLQGALSTWLSDLQSVQSVWGVRTWIRGWIATKSKLQEAEQEHLNEMVDKASRQRIAFIWKVALAEAGRLFQEKISSSVSRGQAGSESRTKDESTVEQLFAPSPLPAVSRMGTGSSPINSTFQKYKSSLQRQMCGRTAMLDEIIGPLESHAESLQQDFSRIASHDDASSRPLAEELREAYQPDADALCLEVIEALESASKELISQPGAMGSLTFIGRLADELSSSSQFLSSVGCGQAVAAAFRERATVLHSLTIHKWRTQTVSMACHEYWAAWHTPHVKSDMAIPSYPSASLMQSLISLSKSIQGMGFSRDMPRLGYTAGGTLNHFVIELLKSSKDRSGEWKVNRKQVSWDLLLLELLGGLWNDGWTDTLKLLGVSMASLQQYSHEDTMTLKSSVREFFSRSQLLLAPLLPLSDAASSPSGKEQREKFSTLLAFGIPAAEVQFQPALELAKPSSRFGLLLVGNNKA</sequence>
<name>A0A166NUG8_9AGAM</name>
<dbReference type="PANTHER" id="PTHR31658:SF0">
    <property type="entry name" value="CONSERVED OLIGOMERIC GOLGI COMPLEX SUBUNIT 1"/>
    <property type="match status" value="1"/>
</dbReference>
<evidence type="ECO:0000256" key="5">
    <source>
        <dbReference type="ARBA" id="ARBA00022927"/>
    </source>
</evidence>
<evidence type="ECO:0000313" key="9">
    <source>
        <dbReference type="Proteomes" id="UP000076532"/>
    </source>
</evidence>
<evidence type="ECO:0000256" key="2">
    <source>
        <dbReference type="ARBA" id="ARBA00006653"/>
    </source>
</evidence>
<keyword evidence="6" id="KW-0333">Golgi apparatus</keyword>
<gene>
    <name evidence="8" type="ORF">FIBSPDRAFT_1041536</name>
</gene>
<comment type="similarity">
    <text evidence="2">Belongs to the COG1 family.</text>
</comment>
<organism evidence="8 9">
    <name type="scientific">Athelia psychrophila</name>
    <dbReference type="NCBI Taxonomy" id="1759441"/>
    <lineage>
        <taxon>Eukaryota</taxon>
        <taxon>Fungi</taxon>
        <taxon>Dikarya</taxon>
        <taxon>Basidiomycota</taxon>
        <taxon>Agaricomycotina</taxon>
        <taxon>Agaricomycetes</taxon>
        <taxon>Agaricomycetidae</taxon>
        <taxon>Atheliales</taxon>
        <taxon>Atheliaceae</taxon>
        <taxon>Athelia</taxon>
    </lineage>
</organism>
<evidence type="ECO:0000256" key="1">
    <source>
        <dbReference type="ARBA" id="ARBA00004395"/>
    </source>
</evidence>
<evidence type="ECO:0000256" key="4">
    <source>
        <dbReference type="ARBA" id="ARBA00022448"/>
    </source>
</evidence>
<keyword evidence="7" id="KW-0472">Membrane</keyword>
<evidence type="ECO:0000313" key="8">
    <source>
        <dbReference type="EMBL" id="KZP25394.1"/>
    </source>
</evidence>
<dbReference type="PANTHER" id="PTHR31658">
    <property type="entry name" value="CONSERVED OLIGOMERIC GOLGI COMPLEX SUBUNIT 1"/>
    <property type="match status" value="1"/>
</dbReference>
<protein>
    <recommendedName>
        <fullName evidence="3">Conserved oligomeric Golgi complex subunit 1</fullName>
    </recommendedName>
</protein>
<accession>A0A166NUG8</accession>
<dbReference type="GO" id="GO:0006891">
    <property type="term" value="P:intra-Golgi vesicle-mediated transport"/>
    <property type="evidence" value="ECO:0007669"/>
    <property type="project" value="InterPro"/>
</dbReference>
<reference evidence="8 9" key="1">
    <citation type="journal article" date="2016" name="Mol. Biol. Evol.">
        <title>Comparative Genomics of Early-Diverging Mushroom-Forming Fungi Provides Insights into the Origins of Lignocellulose Decay Capabilities.</title>
        <authorList>
            <person name="Nagy L.G."/>
            <person name="Riley R."/>
            <person name="Tritt A."/>
            <person name="Adam C."/>
            <person name="Daum C."/>
            <person name="Floudas D."/>
            <person name="Sun H."/>
            <person name="Yadav J.S."/>
            <person name="Pangilinan J."/>
            <person name="Larsson K.H."/>
            <person name="Matsuura K."/>
            <person name="Barry K."/>
            <person name="Labutti K."/>
            <person name="Kuo R."/>
            <person name="Ohm R.A."/>
            <person name="Bhattacharya S.S."/>
            <person name="Shirouzu T."/>
            <person name="Yoshinaga Y."/>
            <person name="Martin F.M."/>
            <person name="Grigoriev I.V."/>
            <person name="Hibbett D.S."/>
        </authorList>
    </citation>
    <scope>NUCLEOTIDE SEQUENCE [LARGE SCALE GENOMIC DNA]</scope>
    <source>
        <strain evidence="8 9">CBS 109695</strain>
    </source>
</reference>
<dbReference type="GO" id="GO:0015031">
    <property type="term" value="P:protein transport"/>
    <property type="evidence" value="ECO:0007669"/>
    <property type="project" value="UniProtKB-KW"/>
</dbReference>
<keyword evidence="4" id="KW-0813">Transport</keyword>
<proteinExistence type="inferred from homology"/>
<evidence type="ECO:0000256" key="7">
    <source>
        <dbReference type="ARBA" id="ARBA00023136"/>
    </source>
</evidence>
<keyword evidence="9" id="KW-1185">Reference proteome</keyword>
<dbReference type="GO" id="GO:0017119">
    <property type="term" value="C:Golgi transport complex"/>
    <property type="evidence" value="ECO:0007669"/>
    <property type="project" value="InterPro"/>
</dbReference>
<dbReference type="InterPro" id="IPR033370">
    <property type="entry name" value="COG1"/>
</dbReference>
<evidence type="ECO:0000256" key="6">
    <source>
        <dbReference type="ARBA" id="ARBA00023034"/>
    </source>
</evidence>